<dbReference type="EMBL" id="JARBDR010000917">
    <property type="protein sequence ID" value="KAJ8302559.1"/>
    <property type="molecule type" value="Genomic_DNA"/>
</dbReference>
<dbReference type="InterPro" id="IPR003131">
    <property type="entry name" value="T1-type_BTB"/>
</dbReference>
<dbReference type="PANTHER" id="PTHR14499">
    <property type="entry name" value="POTASSIUM CHANNEL TETRAMERIZATION DOMAIN-CONTAINING"/>
    <property type="match status" value="1"/>
</dbReference>
<accession>A0ABQ9EB38</accession>
<dbReference type="Pfam" id="PF02214">
    <property type="entry name" value="BTB_2"/>
    <property type="match status" value="1"/>
</dbReference>
<evidence type="ECO:0000313" key="2">
    <source>
        <dbReference type="EMBL" id="KAJ8302559.1"/>
    </source>
</evidence>
<organism evidence="2 3">
    <name type="scientific">Tegillarca granosa</name>
    <name type="common">Malaysian cockle</name>
    <name type="synonym">Anadara granosa</name>
    <dbReference type="NCBI Taxonomy" id="220873"/>
    <lineage>
        <taxon>Eukaryota</taxon>
        <taxon>Metazoa</taxon>
        <taxon>Spiralia</taxon>
        <taxon>Lophotrochozoa</taxon>
        <taxon>Mollusca</taxon>
        <taxon>Bivalvia</taxon>
        <taxon>Autobranchia</taxon>
        <taxon>Pteriomorphia</taxon>
        <taxon>Arcoida</taxon>
        <taxon>Arcoidea</taxon>
        <taxon>Arcidae</taxon>
        <taxon>Tegillarca</taxon>
    </lineage>
</organism>
<dbReference type="Proteomes" id="UP001217089">
    <property type="component" value="Unassembled WGS sequence"/>
</dbReference>
<feature type="domain" description="BTB" evidence="1">
    <location>
        <begin position="36"/>
        <end position="138"/>
    </location>
</feature>
<comment type="caution">
    <text evidence="2">The sequence shown here is derived from an EMBL/GenBank/DDBJ whole genome shotgun (WGS) entry which is preliminary data.</text>
</comment>
<dbReference type="InterPro" id="IPR000210">
    <property type="entry name" value="BTB/POZ_dom"/>
</dbReference>
<dbReference type="SUPFAM" id="SSF54695">
    <property type="entry name" value="POZ domain"/>
    <property type="match status" value="1"/>
</dbReference>
<gene>
    <name evidence="2" type="ORF">KUTeg_018955</name>
</gene>
<protein>
    <recommendedName>
        <fullName evidence="1">BTB domain-containing protein</fullName>
    </recommendedName>
</protein>
<dbReference type="InterPro" id="IPR011333">
    <property type="entry name" value="SKP1/BTB/POZ_sf"/>
</dbReference>
<dbReference type="PANTHER" id="PTHR14499:SF67">
    <property type="entry name" value="BTB_POZ DOMAIN-CONTAINING PROTEIN TIWAZ"/>
    <property type="match status" value="1"/>
</dbReference>
<dbReference type="InterPro" id="IPR048595">
    <property type="entry name" value="KCTD1-15-like_C"/>
</dbReference>
<sequence length="261" mass="29479">MSSPNPPVSASPVTHNGHFTKISGVPCPATPTRYTAPVHIDVGGVIYTSSLETLTKCPESRLARMFNGSIPIILDSLKQHYFIDRDGKLFRYVLSYLRSARLLLPENFSEFDQLLEEARYYDLHGLVKEIETFRRVKNIKKEKPEVNKISYGRPEADYIDCIAVSISPDLGERISLSAEKTLLEEVFPELTPALMDSRNSGFNMDNRYVIRFPLNGFCKLNSVQVLNRLFNMGFTMVAATGGGVEGQQFSEYLFNRNHKSI</sequence>
<evidence type="ECO:0000259" key="1">
    <source>
        <dbReference type="SMART" id="SM00225"/>
    </source>
</evidence>
<dbReference type="Pfam" id="PF20871">
    <property type="entry name" value="KCTD1-15_CTD"/>
    <property type="match status" value="1"/>
</dbReference>
<dbReference type="CDD" id="cd18361">
    <property type="entry name" value="BTB_POZ_KCTD1-like"/>
    <property type="match status" value="1"/>
</dbReference>
<reference evidence="2 3" key="1">
    <citation type="submission" date="2022-12" db="EMBL/GenBank/DDBJ databases">
        <title>Chromosome-level genome of Tegillarca granosa.</title>
        <authorList>
            <person name="Kim J."/>
        </authorList>
    </citation>
    <scope>NUCLEOTIDE SEQUENCE [LARGE SCALE GENOMIC DNA]</scope>
    <source>
        <strain evidence="2">Teg-2019</strain>
        <tissue evidence="2">Adductor muscle</tissue>
    </source>
</reference>
<proteinExistence type="predicted"/>
<dbReference type="Gene3D" id="3.30.710.10">
    <property type="entry name" value="Potassium Channel Kv1.1, Chain A"/>
    <property type="match status" value="1"/>
</dbReference>
<name>A0ABQ9EB38_TEGGR</name>
<dbReference type="SMART" id="SM00225">
    <property type="entry name" value="BTB"/>
    <property type="match status" value="1"/>
</dbReference>
<keyword evidence="3" id="KW-1185">Reference proteome</keyword>
<evidence type="ECO:0000313" key="3">
    <source>
        <dbReference type="Proteomes" id="UP001217089"/>
    </source>
</evidence>